<dbReference type="AlphaFoldDB" id="T1GMR9"/>
<dbReference type="Proteomes" id="UP000015102">
    <property type="component" value="Unassembled WGS sequence"/>
</dbReference>
<dbReference type="EMBL" id="CAQQ02091905">
    <property type="status" value="NOT_ANNOTATED_CDS"/>
    <property type="molecule type" value="Genomic_DNA"/>
</dbReference>
<dbReference type="HOGENOM" id="CLU_1818005_0_0_1"/>
<evidence type="ECO:0000313" key="2">
    <source>
        <dbReference type="Proteomes" id="UP000015102"/>
    </source>
</evidence>
<reference evidence="2" key="1">
    <citation type="submission" date="2013-02" db="EMBL/GenBank/DDBJ databases">
        <authorList>
            <person name="Hughes D."/>
        </authorList>
    </citation>
    <scope>NUCLEOTIDE SEQUENCE</scope>
    <source>
        <strain>Durham</strain>
        <strain evidence="2">NC isolate 2 -- Noor lab</strain>
    </source>
</reference>
<sequence length="142" mass="16395">MRNESGQSLNSNQVELVHFGFLEANSKKDEKKNSKIKICSFGKIKVKNVLRYLGLKTFLRNTQIPGIGERCAGWHVVPITIRMCKNINKIPYLNWGNDIRLTKASTGKEKKSVYSLLIDPDNDYLCMERIGKFKPFLKIVWF</sequence>
<dbReference type="EMBL" id="CAQQ02091899">
    <property type="status" value="NOT_ANNOTATED_CDS"/>
    <property type="molecule type" value="Genomic_DNA"/>
</dbReference>
<dbReference type="EMBL" id="CAQQ02091902">
    <property type="status" value="NOT_ANNOTATED_CDS"/>
    <property type="molecule type" value="Genomic_DNA"/>
</dbReference>
<dbReference type="EMBL" id="CAQQ02091900">
    <property type="status" value="NOT_ANNOTATED_CDS"/>
    <property type="molecule type" value="Genomic_DNA"/>
</dbReference>
<dbReference type="EMBL" id="CAQQ02091904">
    <property type="status" value="NOT_ANNOTATED_CDS"/>
    <property type="molecule type" value="Genomic_DNA"/>
</dbReference>
<accession>T1GMR9</accession>
<evidence type="ECO:0000313" key="1">
    <source>
        <dbReference type="EnsemblMetazoa" id="MESCA004849-PA"/>
    </source>
</evidence>
<name>T1GMR9_MEGSC</name>
<keyword evidence="2" id="KW-1185">Reference proteome</keyword>
<reference evidence="1" key="2">
    <citation type="submission" date="2015-06" db="UniProtKB">
        <authorList>
            <consortium name="EnsemblMetazoa"/>
        </authorList>
    </citation>
    <scope>IDENTIFICATION</scope>
</reference>
<dbReference type="EMBL" id="CAQQ02091903">
    <property type="status" value="NOT_ANNOTATED_CDS"/>
    <property type="molecule type" value="Genomic_DNA"/>
</dbReference>
<dbReference type="EMBL" id="CAQQ02091901">
    <property type="status" value="NOT_ANNOTATED_CDS"/>
    <property type="molecule type" value="Genomic_DNA"/>
</dbReference>
<protein>
    <submittedName>
        <fullName evidence="1">Uncharacterized protein</fullName>
    </submittedName>
</protein>
<organism evidence="1 2">
    <name type="scientific">Megaselia scalaris</name>
    <name type="common">Humpbacked fly</name>
    <name type="synonym">Phora scalaris</name>
    <dbReference type="NCBI Taxonomy" id="36166"/>
    <lineage>
        <taxon>Eukaryota</taxon>
        <taxon>Metazoa</taxon>
        <taxon>Ecdysozoa</taxon>
        <taxon>Arthropoda</taxon>
        <taxon>Hexapoda</taxon>
        <taxon>Insecta</taxon>
        <taxon>Pterygota</taxon>
        <taxon>Neoptera</taxon>
        <taxon>Endopterygota</taxon>
        <taxon>Diptera</taxon>
        <taxon>Brachycera</taxon>
        <taxon>Muscomorpha</taxon>
        <taxon>Platypezoidea</taxon>
        <taxon>Phoridae</taxon>
        <taxon>Megaseliini</taxon>
        <taxon>Megaselia</taxon>
    </lineage>
</organism>
<proteinExistence type="predicted"/>
<dbReference type="EnsemblMetazoa" id="MESCA004849-RA">
    <property type="protein sequence ID" value="MESCA004849-PA"/>
    <property type="gene ID" value="MESCA004849"/>
</dbReference>